<evidence type="ECO:0008006" key="4">
    <source>
        <dbReference type="Google" id="ProtNLM"/>
    </source>
</evidence>
<name>A0AAV5PCP1_LACDE</name>
<organism evidence="2 3">
    <name type="scientific">Lactobacillus delbrueckii subsp. bulgaricus</name>
    <dbReference type="NCBI Taxonomy" id="1585"/>
    <lineage>
        <taxon>Bacteria</taxon>
        <taxon>Bacillati</taxon>
        <taxon>Bacillota</taxon>
        <taxon>Bacilli</taxon>
        <taxon>Lactobacillales</taxon>
        <taxon>Lactobacillaceae</taxon>
        <taxon>Lactobacillus</taxon>
    </lineage>
</organism>
<dbReference type="RefSeq" id="WP_003624272.1">
    <property type="nucleotide sequence ID" value="NZ_BJMY01000004.1"/>
</dbReference>
<keyword evidence="1" id="KW-0472">Membrane</keyword>
<evidence type="ECO:0000313" key="2">
    <source>
        <dbReference type="EMBL" id="GMB86909.1"/>
    </source>
</evidence>
<protein>
    <recommendedName>
        <fullName evidence="4">Acyltransferase</fullName>
    </recommendedName>
</protein>
<dbReference type="EMBL" id="BSWK01000017">
    <property type="protein sequence ID" value="GMB86909.1"/>
    <property type="molecule type" value="Genomic_DNA"/>
</dbReference>
<evidence type="ECO:0000256" key="1">
    <source>
        <dbReference type="SAM" id="Phobius"/>
    </source>
</evidence>
<dbReference type="AlphaFoldDB" id="A0AAV5PCP1"/>
<reference evidence="2" key="1">
    <citation type="submission" date="2023-04" db="EMBL/GenBank/DDBJ databases">
        <title>Draft genome sequences of Lactobacillus delbrueckii subsp. bulgaricus ME-900 and ME-901 with improved acid tolerance.</title>
        <authorList>
            <person name="Ishida T."/>
            <person name="Yamamoto E."/>
            <person name="Koizumi A."/>
            <person name="Fujiwara S."/>
            <person name="Makino S."/>
            <person name="Kano H."/>
            <person name="Kimura K."/>
        </authorList>
    </citation>
    <scope>NUCLEOTIDE SEQUENCE</scope>
    <source>
        <strain evidence="2">ME-900</strain>
    </source>
</reference>
<feature type="transmembrane region" description="Helical" evidence="1">
    <location>
        <begin position="28"/>
        <end position="45"/>
    </location>
</feature>
<gene>
    <name evidence="2" type="ORF">ME0900_12820</name>
</gene>
<evidence type="ECO:0000313" key="3">
    <source>
        <dbReference type="Proteomes" id="UP001165243"/>
    </source>
</evidence>
<sequence>MVIWAKYYYPAVSHDSWPYLFKYYGNNILFYQFYFILGGWAWINYEPLTKWLLQKRSWFSR</sequence>
<keyword evidence="1" id="KW-0812">Transmembrane</keyword>
<proteinExistence type="predicted"/>
<comment type="caution">
    <text evidence="2">The sequence shown here is derived from an EMBL/GenBank/DDBJ whole genome shotgun (WGS) entry which is preliminary data.</text>
</comment>
<accession>A0AAV5PCP1</accession>
<keyword evidence="1" id="KW-1133">Transmembrane helix</keyword>
<dbReference type="Proteomes" id="UP001165243">
    <property type="component" value="Unassembled WGS sequence"/>
</dbReference>